<dbReference type="EMBL" id="LAZR01049686">
    <property type="protein sequence ID" value="KKK89060.1"/>
    <property type="molecule type" value="Genomic_DNA"/>
</dbReference>
<dbReference type="AlphaFoldDB" id="A0A0F8ZSV0"/>
<gene>
    <name evidence="1" type="ORF">LCGC14_2736940</name>
</gene>
<organism evidence="1">
    <name type="scientific">marine sediment metagenome</name>
    <dbReference type="NCBI Taxonomy" id="412755"/>
    <lineage>
        <taxon>unclassified sequences</taxon>
        <taxon>metagenomes</taxon>
        <taxon>ecological metagenomes</taxon>
    </lineage>
</organism>
<reference evidence="1" key="1">
    <citation type="journal article" date="2015" name="Nature">
        <title>Complex archaea that bridge the gap between prokaryotes and eukaryotes.</title>
        <authorList>
            <person name="Spang A."/>
            <person name="Saw J.H."/>
            <person name="Jorgensen S.L."/>
            <person name="Zaremba-Niedzwiedzka K."/>
            <person name="Martijn J."/>
            <person name="Lind A.E."/>
            <person name="van Eijk R."/>
            <person name="Schleper C."/>
            <person name="Guy L."/>
            <person name="Ettema T.J."/>
        </authorList>
    </citation>
    <scope>NUCLEOTIDE SEQUENCE</scope>
</reference>
<name>A0A0F8ZSV0_9ZZZZ</name>
<sequence>MMTVLLFMIKKQKRSKMTNLETLAKEHGLEEICLACELYNPTGCVNSKGRILCSTRDYLQGKVRNLIKENIPYNWRIELR</sequence>
<proteinExistence type="predicted"/>
<protein>
    <submittedName>
        <fullName evidence="1">Uncharacterized protein</fullName>
    </submittedName>
</protein>
<accession>A0A0F8ZSV0</accession>
<evidence type="ECO:0000313" key="1">
    <source>
        <dbReference type="EMBL" id="KKK89060.1"/>
    </source>
</evidence>
<comment type="caution">
    <text evidence="1">The sequence shown here is derived from an EMBL/GenBank/DDBJ whole genome shotgun (WGS) entry which is preliminary data.</text>
</comment>